<comment type="subunit">
    <text evidence="1">Component of the NuA4 histone acetyltransferase complex.</text>
</comment>
<accession>A0A6A5YGB7</accession>
<organism evidence="4 5">
    <name type="scientific">Lophiotrema nucula</name>
    <dbReference type="NCBI Taxonomy" id="690887"/>
    <lineage>
        <taxon>Eukaryota</taxon>
        <taxon>Fungi</taxon>
        <taxon>Dikarya</taxon>
        <taxon>Ascomycota</taxon>
        <taxon>Pezizomycotina</taxon>
        <taxon>Dothideomycetes</taxon>
        <taxon>Pleosporomycetidae</taxon>
        <taxon>Pleosporales</taxon>
        <taxon>Lophiotremataceae</taxon>
        <taxon>Lophiotrema</taxon>
    </lineage>
</organism>
<sequence>MTSSAKLPVERKAKAQSRLSTREAIGNSDDSDDHNDTDDNNNRTRTARSVSVTRKRKRSPLAERHSRMPRKTWKHRSKDARHSARPLLPHSGPLSNHPSAPHSLPALQESSHDNKMYYNDDSSDDCSEEGSDSGSNTQPRSTAGTYRPRRNKWKRNRRSADEDNEYEVERILESRINRRKLQSRTKWVGYGNDPEWYDASNFKNSPDRLRDFTRPTLPNQGRQKGCGGGHSVGRRTEIWRTTLMITNPRDHIRGVQRPKDTRGWFIP</sequence>
<dbReference type="InterPro" id="IPR016197">
    <property type="entry name" value="Chromo-like_dom_sf"/>
</dbReference>
<feature type="region of interest" description="Disordered" evidence="2">
    <location>
        <begin position="213"/>
        <end position="233"/>
    </location>
</feature>
<evidence type="ECO:0000256" key="1">
    <source>
        <dbReference type="ARBA" id="ARBA00011353"/>
    </source>
</evidence>
<protein>
    <recommendedName>
        <fullName evidence="3">Chromo domain-containing protein</fullName>
    </recommendedName>
</protein>
<feature type="compositionally biased region" description="Acidic residues" evidence="2">
    <location>
        <begin position="29"/>
        <end position="39"/>
    </location>
</feature>
<evidence type="ECO:0000313" key="5">
    <source>
        <dbReference type="Proteomes" id="UP000799770"/>
    </source>
</evidence>
<dbReference type="SUPFAM" id="SSF54160">
    <property type="entry name" value="Chromo domain-like"/>
    <property type="match status" value="1"/>
</dbReference>
<dbReference type="AlphaFoldDB" id="A0A6A5YGB7"/>
<dbReference type="PROSITE" id="PS50013">
    <property type="entry name" value="CHROMO_2"/>
    <property type="match status" value="1"/>
</dbReference>
<feature type="domain" description="Chromo" evidence="3">
    <location>
        <begin position="166"/>
        <end position="224"/>
    </location>
</feature>
<evidence type="ECO:0000313" key="4">
    <source>
        <dbReference type="EMBL" id="KAF2105188.1"/>
    </source>
</evidence>
<dbReference type="EMBL" id="ML977401">
    <property type="protein sequence ID" value="KAF2105188.1"/>
    <property type="molecule type" value="Genomic_DNA"/>
</dbReference>
<dbReference type="OrthoDB" id="3792359at2759"/>
<dbReference type="Gene3D" id="2.40.50.40">
    <property type="match status" value="1"/>
</dbReference>
<dbReference type="Proteomes" id="UP000799770">
    <property type="component" value="Unassembled WGS sequence"/>
</dbReference>
<reference evidence="4" key="1">
    <citation type="journal article" date="2020" name="Stud. Mycol.">
        <title>101 Dothideomycetes genomes: a test case for predicting lifestyles and emergence of pathogens.</title>
        <authorList>
            <person name="Haridas S."/>
            <person name="Albert R."/>
            <person name="Binder M."/>
            <person name="Bloem J."/>
            <person name="Labutti K."/>
            <person name="Salamov A."/>
            <person name="Andreopoulos B."/>
            <person name="Baker S."/>
            <person name="Barry K."/>
            <person name="Bills G."/>
            <person name="Bluhm B."/>
            <person name="Cannon C."/>
            <person name="Castanera R."/>
            <person name="Culley D."/>
            <person name="Daum C."/>
            <person name="Ezra D."/>
            <person name="Gonzalez J."/>
            <person name="Henrissat B."/>
            <person name="Kuo A."/>
            <person name="Liang C."/>
            <person name="Lipzen A."/>
            <person name="Lutzoni F."/>
            <person name="Magnuson J."/>
            <person name="Mondo S."/>
            <person name="Nolan M."/>
            <person name="Ohm R."/>
            <person name="Pangilinan J."/>
            <person name="Park H.-J."/>
            <person name="Ramirez L."/>
            <person name="Alfaro M."/>
            <person name="Sun H."/>
            <person name="Tritt A."/>
            <person name="Yoshinaga Y."/>
            <person name="Zwiers L.-H."/>
            <person name="Turgeon B."/>
            <person name="Goodwin S."/>
            <person name="Spatafora J."/>
            <person name="Crous P."/>
            <person name="Grigoriev I."/>
        </authorList>
    </citation>
    <scope>NUCLEOTIDE SEQUENCE</scope>
    <source>
        <strain evidence="4">CBS 627.86</strain>
    </source>
</reference>
<dbReference type="GO" id="GO:0006338">
    <property type="term" value="P:chromatin remodeling"/>
    <property type="evidence" value="ECO:0007669"/>
    <property type="project" value="UniProtKB-ARBA"/>
</dbReference>
<keyword evidence="5" id="KW-1185">Reference proteome</keyword>
<proteinExistence type="predicted"/>
<feature type="compositionally biased region" description="Basic residues" evidence="2">
    <location>
        <begin position="67"/>
        <end position="79"/>
    </location>
</feature>
<dbReference type="CDD" id="cd00024">
    <property type="entry name" value="CD_CSD"/>
    <property type="match status" value="1"/>
</dbReference>
<feature type="compositionally biased region" description="Basic residues" evidence="2">
    <location>
        <begin position="147"/>
        <end position="157"/>
    </location>
</feature>
<evidence type="ECO:0000259" key="3">
    <source>
        <dbReference type="PROSITE" id="PS50013"/>
    </source>
</evidence>
<feature type="region of interest" description="Disordered" evidence="2">
    <location>
        <begin position="1"/>
        <end position="165"/>
    </location>
</feature>
<evidence type="ECO:0000256" key="2">
    <source>
        <dbReference type="SAM" id="MobiDB-lite"/>
    </source>
</evidence>
<gene>
    <name evidence="4" type="ORF">BDV96DRAFT_695021</name>
</gene>
<dbReference type="InterPro" id="IPR000953">
    <property type="entry name" value="Chromo/chromo_shadow_dom"/>
</dbReference>
<feature type="compositionally biased region" description="Low complexity" evidence="2">
    <location>
        <begin position="43"/>
        <end position="52"/>
    </location>
</feature>
<feature type="compositionally biased region" description="Acidic residues" evidence="2">
    <location>
        <begin position="121"/>
        <end position="131"/>
    </location>
</feature>
<name>A0A6A5YGB7_9PLEO</name>